<sequence>MVTCLYREYWEFTGMALGMRPGCSLNMAANVAESAESGSSQKRRGPYLQFLSDPSKKIPKSTFYEWNKKINVTETQVPGSENIDGDVESSETRNLTAEFSTDSEVRGSDEAESTVLSSDSESSSNEDDFVEVEDSDAFSACFFPNPDTDNPNIGEVIIPQEEDSEDDVLIDDLYDLDSEGEADLDNRESDHKESCLLAEEEGKHLYQGAPVTLGASLLLVMTFAVQHGLSGVALTDLLILIELHCIAPNLCKTSMKLLRDFFKRVRCPVELHYYCTFCLHYIGREKGSHCPNTHCLKDLGMPKNSSYFIVIPLVTQLCSLLA</sequence>
<accession>A0A9W9YM37</accession>
<proteinExistence type="predicted"/>
<keyword evidence="3" id="KW-1185">Reference proteome</keyword>
<feature type="compositionally biased region" description="Polar residues" evidence="1">
    <location>
        <begin position="92"/>
        <end position="102"/>
    </location>
</feature>
<evidence type="ECO:0000313" key="3">
    <source>
        <dbReference type="Proteomes" id="UP001163046"/>
    </source>
</evidence>
<dbReference type="OrthoDB" id="5988523at2759"/>
<protein>
    <submittedName>
        <fullName evidence="2">Uncharacterized protein</fullName>
    </submittedName>
</protein>
<gene>
    <name evidence="2" type="ORF">OS493_023201</name>
</gene>
<evidence type="ECO:0000256" key="1">
    <source>
        <dbReference type="SAM" id="MobiDB-lite"/>
    </source>
</evidence>
<dbReference type="EMBL" id="MU827318">
    <property type="protein sequence ID" value="KAJ7357731.1"/>
    <property type="molecule type" value="Genomic_DNA"/>
</dbReference>
<feature type="compositionally biased region" description="Low complexity" evidence="1">
    <location>
        <begin position="113"/>
        <end position="123"/>
    </location>
</feature>
<dbReference type="AlphaFoldDB" id="A0A9W9YM37"/>
<feature type="region of interest" description="Disordered" evidence="1">
    <location>
        <begin position="77"/>
        <end position="130"/>
    </location>
</feature>
<feature type="non-terminal residue" evidence="2">
    <location>
        <position position="322"/>
    </location>
</feature>
<reference evidence="2" key="1">
    <citation type="submission" date="2023-01" db="EMBL/GenBank/DDBJ databases">
        <title>Genome assembly of the deep-sea coral Lophelia pertusa.</title>
        <authorList>
            <person name="Herrera S."/>
            <person name="Cordes E."/>
        </authorList>
    </citation>
    <scope>NUCLEOTIDE SEQUENCE</scope>
    <source>
        <strain evidence="2">USNM1676648</strain>
        <tissue evidence="2">Polyp</tissue>
    </source>
</reference>
<dbReference type="Proteomes" id="UP001163046">
    <property type="component" value="Unassembled WGS sequence"/>
</dbReference>
<organism evidence="2 3">
    <name type="scientific">Desmophyllum pertusum</name>
    <dbReference type="NCBI Taxonomy" id="174260"/>
    <lineage>
        <taxon>Eukaryota</taxon>
        <taxon>Metazoa</taxon>
        <taxon>Cnidaria</taxon>
        <taxon>Anthozoa</taxon>
        <taxon>Hexacorallia</taxon>
        <taxon>Scleractinia</taxon>
        <taxon>Caryophylliina</taxon>
        <taxon>Caryophylliidae</taxon>
        <taxon>Desmophyllum</taxon>
    </lineage>
</organism>
<name>A0A9W9YM37_9CNID</name>
<comment type="caution">
    <text evidence="2">The sequence shown here is derived from an EMBL/GenBank/DDBJ whole genome shotgun (WGS) entry which is preliminary data.</text>
</comment>
<evidence type="ECO:0000313" key="2">
    <source>
        <dbReference type="EMBL" id="KAJ7357731.1"/>
    </source>
</evidence>